<accession>A0A655ZM40</accession>
<sequence length="72" mass="9014">MTDAVQSLDVLYSNPRYQSLYRLWQDLWLIIQQKLYPQRFDRTRYLLLTSLFQAQLRGYLADRYWQDYLCLW</sequence>
<dbReference type="Proteomes" id="UP000046067">
    <property type="component" value="Unassembled WGS sequence"/>
</dbReference>
<dbReference type="AlphaFoldDB" id="A0A655ZM40"/>
<evidence type="ECO:0000313" key="1">
    <source>
        <dbReference type="EMBL" id="CSC73571.1"/>
    </source>
</evidence>
<gene>
    <name evidence="1" type="ORF">ERS013201_03410</name>
</gene>
<proteinExistence type="predicted"/>
<evidence type="ECO:0000313" key="2">
    <source>
        <dbReference type="Proteomes" id="UP000046067"/>
    </source>
</evidence>
<organism evidence="1 2">
    <name type="scientific">Vibrio cholerae</name>
    <dbReference type="NCBI Taxonomy" id="666"/>
    <lineage>
        <taxon>Bacteria</taxon>
        <taxon>Pseudomonadati</taxon>
        <taxon>Pseudomonadota</taxon>
        <taxon>Gammaproteobacteria</taxon>
        <taxon>Vibrionales</taxon>
        <taxon>Vibrionaceae</taxon>
        <taxon>Vibrio</taxon>
    </lineage>
</organism>
<protein>
    <submittedName>
        <fullName evidence="1">Uncharacterized protein</fullName>
    </submittedName>
</protein>
<name>A0A655ZM40_VIBCL</name>
<reference evidence="1 2" key="1">
    <citation type="submission" date="2015-07" db="EMBL/GenBank/DDBJ databases">
        <authorList>
            <consortium name="Pathogen Informatics"/>
        </authorList>
    </citation>
    <scope>NUCLEOTIDE SEQUENCE [LARGE SCALE GENOMIC DNA]</scope>
    <source>
        <strain evidence="1 2">A325</strain>
    </source>
</reference>
<dbReference type="EMBL" id="CWQJ01000030">
    <property type="protein sequence ID" value="CSC73571.1"/>
    <property type="molecule type" value="Genomic_DNA"/>
</dbReference>